<dbReference type="GO" id="GO:0019135">
    <property type="term" value="F:deoxyhypusine monooxygenase activity"/>
    <property type="evidence" value="ECO:0007669"/>
    <property type="project" value="UniProtKB-UniRule"/>
</dbReference>
<keyword evidence="11" id="KW-1185">Reference proteome</keyword>
<feature type="binding site" evidence="9">
    <location>
        <position position="243"/>
    </location>
    <ligand>
        <name>Fe cation</name>
        <dbReference type="ChEBI" id="CHEBI:24875"/>
        <label>2</label>
    </ligand>
</feature>
<evidence type="ECO:0000256" key="6">
    <source>
        <dbReference type="ARBA" id="ARBA00023004"/>
    </source>
</evidence>
<comment type="function">
    <text evidence="9">Catalyzes the hydroxylation of the N(6)-(4-aminobutyl)-L-lysine intermediate to form hypusine, an essential post-translational modification only found in mature eIF-5A factor.</text>
</comment>
<proteinExistence type="inferred from homology"/>
<dbReference type="PANTHER" id="PTHR12697:SF5">
    <property type="entry name" value="DEOXYHYPUSINE HYDROXYLASE"/>
    <property type="match status" value="1"/>
</dbReference>
<dbReference type="InterPro" id="IPR016024">
    <property type="entry name" value="ARM-type_fold"/>
</dbReference>
<dbReference type="SMART" id="SM00567">
    <property type="entry name" value="EZ_HEAT"/>
    <property type="match status" value="5"/>
</dbReference>
<feature type="binding site" evidence="9">
    <location>
        <position position="210"/>
    </location>
    <ligand>
        <name>Fe cation</name>
        <dbReference type="ChEBI" id="CHEBI:24875"/>
        <label>2</label>
    </ligand>
</feature>
<dbReference type="SUPFAM" id="SSF48431">
    <property type="entry name" value="Lipovitellin-phosvitin complex, superhelical domain"/>
    <property type="match status" value="1"/>
</dbReference>
<comment type="catalytic activity">
    <reaction evidence="1 9">
        <text>[eIF5A protein]-deoxyhypusine + AH2 + O2 = [eIF5A protein]-hypusine + A + H2O</text>
        <dbReference type="Rhea" id="RHEA:14101"/>
        <dbReference type="Rhea" id="RHEA-COMP:10144"/>
        <dbReference type="Rhea" id="RHEA-COMP:12592"/>
        <dbReference type="ChEBI" id="CHEBI:13193"/>
        <dbReference type="ChEBI" id="CHEBI:15377"/>
        <dbReference type="ChEBI" id="CHEBI:15379"/>
        <dbReference type="ChEBI" id="CHEBI:17499"/>
        <dbReference type="ChEBI" id="CHEBI:82657"/>
        <dbReference type="ChEBI" id="CHEBI:91175"/>
        <dbReference type="EC" id="1.14.99.29"/>
    </reaction>
</comment>
<dbReference type="EC" id="1.14.99.29" evidence="9"/>
<dbReference type="Proteomes" id="UP000030680">
    <property type="component" value="Unassembled WGS sequence"/>
</dbReference>
<feature type="binding site" evidence="9">
    <location>
        <position position="90"/>
    </location>
    <ligand>
        <name>Fe cation</name>
        <dbReference type="ChEBI" id="CHEBI:24875"/>
        <label>1</label>
    </ligand>
</feature>
<reference evidence="11" key="1">
    <citation type="journal article" date="2013" name="Science">
        <title>Gene transfer from bacteria and archaea facilitated evolution of an extremophilic eukaryote.</title>
        <authorList>
            <person name="Schonknecht G."/>
            <person name="Chen W.H."/>
            <person name="Ternes C.M."/>
            <person name="Barbier G.G."/>
            <person name="Shrestha R.P."/>
            <person name="Stanke M."/>
            <person name="Brautigam A."/>
            <person name="Baker B.J."/>
            <person name="Banfield J.F."/>
            <person name="Garavito R.M."/>
            <person name="Carr K."/>
            <person name="Wilkerson C."/>
            <person name="Rensing S.A."/>
            <person name="Gagneul D."/>
            <person name="Dickenson N.E."/>
            <person name="Oesterhelt C."/>
            <person name="Lercher M.J."/>
            <person name="Weber A.P."/>
        </authorList>
    </citation>
    <scope>NUCLEOTIDE SEQUENCE [LARGE SCALE GENOMIC DNA]</scope>
    <source>
        <strain evidence="11">074W</strain>
    </source>
</reference>
<feature type="binding site" evidence="9">
    <location>
        <position position="244"/>
    </location>
    <ligand>
        <name>Fe cation</name>
        <dbReference type="ChEBI" id="CHEBI:24875"/>
        <label>2</label>
    </ligand>
</feature>
<gene>
    <name evidence="10" type="ORF">Gasu_14920</name>
</gene>
<evidence type="ECO:0000256" key="9">
    <source>
        <dbReference type="HAMAP-Rule" id="MF_03101"/>
    </source>
</evidence>
<keyword evidence="4" id="KW-0677">Repeat</keyword>
<dbReference type="Gramene" id="EME31251">
    <property type="protein sequence ID" value="EME31251"/>
    <property type="gene ID" value="Gasu_14920"/>
</dbReference>
<protein>
    <recommendedName>
        <fullName evidence="9">Deoxyhypusine hydroxylase</fullName>
        <shortName evidence="9">DOHH</shortName>
        <ecNumber evidence="9">1.14.99.29</ecNumber>
    </recommendedName>
    <alternativeName>
        <fullName evidence="9">Deoxyhypusine dioxygenase</fullName>
    </alternativeName>
    <alternativeName>
        <fullName evidence="9">Deoxyhypusine monooxygenase</fullName>
    </alternativeName>
</protein>
<dbReference type="AlphaFoldDB" id="M2W664"/>
<keyword evidence="7 9" id="KW-0503">Monooxygenase</keyword>
<evidence type="ECO:0000256" key="2">
    <source>
        <dbReference type="ARBA" id="ARBA00005041"/>
    </source>
</evidence>
<evidence type="ECO:0000313" key="11">
    <source>
        <dbReference type="Proteomes" id="UP000030680"/>
    </source>
</evidence>
<feature type="binding site" evidence="9">
    <location>
        <position position="211"/>
    </location>
    <ligand>
        <name>Fe cation</name>
        <dbReference type="ChEBI" id="CHEBI:24875"/>
        <label>2</label>
    </ligand>
</feature>
<sequence length="301" mass="33609">MISASLEELEFRLLNVNNNVAVRIRSIFGFKGLGGHKAVEVLSRCLLQDPSCLVRHEAAYALGQMREVEGLNVLYRCLLDESEDPMVRHEAAEAIGAIGKKSSVGILQKALVDSSREVRETCELAIKRILSTQHLEENDKLSSVGTLDPVPSSNLLSQMSTIEIGERFLDPSLTLFERYGCLFELRERASPDAVSYLCKGFNDDSALLKHEIAFVLGQLSNAQATESLMRIVSNPDEHYMVRHEAAEALGSMATEEVVKFLRQYLSDENIVVRESCEVALDMCDFYLSEDFHYTDVLIPST</sequence>
<dbReference type="OMA" id="LQEPCSI"/>
<comment type="similarity">
    <text evidence="9">Belongs to the deoxyhypusine hydroxylase family.</text>
</comment>
<dbReference type="OrthoDB" id="421002at2759"/>
<dbReference type="Pfam" id="PF03130">
    <property type="entry name" value="HEAT_PBS"/>
    <property type="match status" value="1"/>
</dbReference>
<organism evidence="10 11">
    <name type="scientific">Galdieria sulphuraria</name>
    <name type="common">Red alga</name>
    <dbReference type="NCBI Taxonomy" id="130081"/>
    <lineage>
        <taxon>Eukaryota</taxon>
        <taxon>Rhodophyta</taxon>
        <taxon>Bangiophyceae</taxon>
        <taxon>Galdieriales</taxon>
        <taxon>Galdieriaceae</taxon>
        <taxon>Galdieria</taxon>
    </lineage>
</organism>
<dbReference type="KEGG" id="gsl:Gasu_14920"/>
<comment type="pathway">
    <text evidence="2 9">Protein modification; eIF5A hypusination.</text>
</comment>
<dbReference type="InterPro" id="IPR011030">
    <property type="entry name" value="Lipovitellin_superhlx_dom"/>
</dbReference>
<name>M2W664_GALSU</name>
<evidence type="ECO:0000256" key="1">
    <source>
        <dbReference type="ARBA" id="ARBA00000068"/>
    </source>
</evidence>
<dbReference type="GO" id="GO:0046872">
    <property type="term" value="F:metal ion binding"/>
    <property type="evidence" value="ECO:0007669"/>
    <property type="project" value="UniProtKB-KW"/>
</dbReference>
<evidence type="ECO:0000313" key="10">
    <source>
        <dbReference type="EMBL" id="EME31251.1"/>
    </source>
</evidence>
<feature type="binding site" evidence="9">
    <location>
        <position position="56"/>
    </location>
    <ligand>
        <name>Fe cation</name>
        <dbReference type="ChEBI" id="CHEBI:24875"/>
        <label>1</label>
    </ligand>
</feature>
<dbReference type="GeneID" id="17089912"/>
<feature type="binding site" evidence="9">
    <location>
        <position position="57"/>
    </location>
    <ligand>
        <name>Fe cation</name>
        <dbReference type="ChEBI" id="CHEBI:24875"/>
        <label>1</label>
    </ligand>
</feature>
<keyword evidence="8 9" id="KW-0386">Hypusine biosynthesis</keyword>
<evidence type="ECO:0000256" key="7">
    <source>
        <dbReference type="ARBA" id="ARBA00023033"/>
    </source>
</evidence>
<dbReference type="Pfam" id="PF13646">
    <property type="entry name" value="HEAT_2"/>
    <property type="match status" value="2"/>
</dbReference>
<dbReference type="InterPro" id="IPR004155">
    <property type="entry name" value="PBS_lyase_HEAT"/>
</dbReference>
<dbReference type="EMBL" id="KB454493">
    <property type="protein sequence ID" value="EME31251.1"/>
    <property type="molecule type" value="Genomic_DNA"/>
</dbReference>
<evidence type="ECO:0000256" key="3">
    <source>
        <dbReference type="ARBA" id="ARBA00022723"/>
    </source>
</evidence>
<comment type="cofactor">
    <cofactor evidence="9">
        <name>Fe(2+)</name>
        <dbReference type="ChEBI" id="CHEBI:29033"/>
    </cofactor>
    <text evidence="9">Binds 2 Fe(2+) ions per subunit.</text>
</comment>
<dbReference type="UniPathway" id="UPA00354"/>
<dbReference type="STRING" id="130081.M2W664"/>
<evidence type="ECO:0000256" key="8">
    <source>
        <dbReference type="ARBA" id="ARBA00023256"/>
    </source>
</evidence>
<feature type="binding site" evidence="9">
    <location>
        <position position="89"/>
    </location>
    <ligand>
        <name>Fe cation</name>
        <dbReference type="ChEBI" id="CHEBI:24875"/>
        <label>1</label>
    </ligand>
</feature>
<accession>M2W664</accession>
<keyword evidence="3 9" id="KW-0479">Metal-binding</keyword>
<dbReference type="RefSeq" id="XP_005707771.1">
    <property type="nucleotide sequence ID" value="XM_005707714.1"/>
</dbReference>
<dbReference type="SUPFAM" id="SSF48371">
    <property type="entry name" value="ARM repeat"/>
    <property type="match status" value="1"/>
</dbReference>
<dbReference type="Gene3D" id="1.25.10.10">
    <property type="entry name" value="Leucine-rich Repeat Variant"/>
    <property type="match status" value="2"/>
</dbReference>
<dbReference type="PANTHER" id="PTHR12697">
    <property type="entry name" value="PBS LYASE HEAT-LIKE PROTEIN"/>
    <property type="match status" value="1"/>
</dbReference>
<evidence type="ECO:0000256" key="4">
    <source>
        <dbReference type="ARBA" id="ARBA00022737"/>
    </source>
</evidence>
<keyword evidence="5 9" id="KW-0560">Oxidoreductase</keyword>
<keyword evidence="6 9" id="KW-0408">Iron</keyword>
<evidence type="ECO:0000256" key="5">
    <source>
        <dbReference type="ARBA" id="ARBA00023002"/>
    </source>
</evidence>
<dbReference type="InterPro" id="IPR011989">
    <property type="entry name" value="ARM-like"/>
</dbReference>
<dbReference type="InterPro" id="IPR027517">
    <property type="entry name" value="Deoxyhypusine_hydroxylase"/>
</dbReference>
<dbReference type="HAMAP" id="MF_03101">
    <property type="entry name" value="Deoxyhypusine_hydroxylase"/>
    <property type="match status" value="1"/>
</dbReference>
<dbReference type="eggNOG" id="KOG0567">
    <property type="taxonomic scope" value="Eukaryota"/>
</dbReference>